<evidence type="ECO:0000259" key="1">
    <source>
        <dbReference type="Pfam" id="PF00561"/>
    </source>
</evidence>
<dbReference type="EMBL" id="BMIO01000005">
    <property type="protein sequence ID" value="GGD44517.1"/>
    <property type="molecule type" value="Genomic_DNA"/>
</dbReference>
<evidence type="ECO:0000313" key="3">
    <source>
        <dbReference type="Proteomes" id="UP000598997"/>
    </source>
</evidence>
<dbReference type="RefSeq" id="WP_066760956.1">
    <property type="nucleotide sequence ID" value="NZ_BMIO01000005.1"/>
</dbReference>
<comment type="caution">
    <text evidence="2">The sequence shown here is derived from an EMBL/GenBank/DDBJ whole genome shotgun (WGS) entry which is preliminary data.</text>
</comment>
<dbReference type="GO" id="GO:0004806">
    <property type="term" value="F:triacylglycerol lipase activity"/>
    <property type="evidence" value="ECO:0007669"/>
    <property type="project" value="TreeGrafter"/>
</dbReference>
<dbReference type="PRINTS" id="PR00111">
    <property type="entry name" value="ABHYDROLASE"/>
</dbReference>
<dbReference type="GO" id="GO:0046503">
    <property type="term" value="P:glycerolipid catabolic process"/>
    <property type="evidence" value="ECO:0007669"/>
    <property type="project" value="TreeGrafter"/>
</dbReference>
<dbReference type="Proteomes" id="UP000598997">
    <property type="component" value="Unassembled WGS sequence"/>
</dbReference>
<sequence>MPFTFRKSTIEGLTLRIGYKGSDSSPDAVPLLMLNGIGFNAELMDDLSRAFPGRPVLCPEMPGSGKSPDPVLPYTMQRMARCMVSLMEREFPGRPFAALGFSWGGALAQQIAVSAPRKVERLALVATTSGLPLPIANPEVLRRILDPTEYIDPSLLAENFRALLHEGGASAGLMRRFKTPTPAGVGCQVAALASWSAAPMLPFLRMPVLLAGMAEDAIVPIAHQRALACLIPQAETFEVRTGGHLLPLAVPDRIAPRLAEFLDGKEALVNC</sequence>
<dbReference type="AlphaFoldDB" id="A0A916YH79"/>
<proteinExistence type="predicted"/>
<reference evidence="2 3" key="1">
    <citation type="journal article" date="2014" name="Int. J. Syst. Evol. Microbiol.">
        <title>Complete genome sequence of Corynebacterium casei LMG S-19264T (=DSM 44701T), isolated from a smear-ripened cheese.</title>
        <authorList>
            <consortium name="US DOE Joint Genome Institute (JGI-PGF)"/>
            <person name="Walter F."/>
            <person name="Albersmeier A."/>
            <person name="Kalinowski J."/>
            <person name="Ruckert C."/>
        </authorList>
    </citation>
    <scope>NUCLEOTIDE SEQUENCE [LARGE SCALE GENOMIC DNA]</scope>
    <source>
        <strain evidence="2 3">CGMCC 1.15358</strain>
    </source>
</reference>
<dbReference type="InterPro" id="IPR029058">
    <property type="entry name" value="AB_hydrolase_fold"/>
</dbReference>
<dbReference type="PANTHER" id="PTHR43433">
    <property type="entry name" value="HYDROLASE, ALPHA/BETA FOLD FAMILY PROTEIN"/>
    <property type="match status" value="1"/>
</dbReference>
<protein>
    <submittedName>
        <fullName evidence="2">Poly(3-hydroxyalkanoate) depolymerase</fullName>
    </submittedName>
</protein>
<evidence type="ECO:0000313" key="2">
    <source>
        <dbReference type="EMBL" id="GGD44517.1"/>
    </source>
</evidence>
<dbReference type="InterPro" id="IPR000073">
    <property type="entry name" value="AB_hydrolase_1"/>
</dbReference>
<dbReference type="Gene3D" id="3.40.50.1820">
    <property type="entry name" value="alpha/beta hydrolase"/>
    <property type="match status" value="1"/>
</dbReference>
<feature type="domain" description="AB hydrolase-1" evidence="1">
    <location>
        <begin position="30"/>
        <end position="246"/>
    </location>
</feature>
<keyword evidence="3" id="KW-1185">Reference proteome</keyword>
<dbReference type="InterPro" id="IPR050471">
    <property type="entry name" value="AB_hydrolase"/>
</dbReference>
<dbReference type="SUPFAM" id="SSF53474">
    <property type="entry name" value="alpha/beta-Hydrolases"/>
    <property type="match status" value="1"/>
</dbReference>
<dbReference type="Pfam" id="PF00561">
    <property type="entry name" value="Abhydrolase_1"/>
    <property type="match status" value="1"/>
</dbReference>
<accession>A0A916YH79</accession>
<name>A0A916YH79_9SPHN</name>
<dbReference type="PANTHER" id="PTHR43433:SF5">
    <property type="entry name" value="AB HYDROLASE-1 DOMAIN-CONTAINING PROTEIN"/>
    <property type="match status" value="1"/>
</dbReference>
<organism evidence="2 3">
    <name type="scientific">Croceicoccus pelagius</name>
    <dbReference type="NCBI Taxonomy" id="1703341"/>
    <lineage>
        <taxon>Bacteria</taxon>
        <taxon>Pseudomonadati</taxon>
        <taxon>Pseudomonadota</taxon>
        <taxon>Alphaproteobacteria</taxon>
        <taxon>Sphingomonadales</taxon>
        <taxon>Erythrobacteraceae</taxon>
        <taxon>Croceicoccus</taxon>
    </lineage>
</organism>
<gene>
    <name evidence="2" type="ORF">GCM10010989_18270</name>
</gene>